<dbReference type="GeneID" id="25412092"/>
<dbReference type="GO" id="GO:0005783">
    <property type="term" value="C:endoplasmic reticulum"/>
    <property type="evidence" value="ECO:0007669"/>
    <property type="project" value="TreeGrafter"/>
</dbReference>
<gene>
    <name evidence="7" type="ORF">M436DRAFT_55250</name>
</gene>
<dbReference type="EMBL" id="KL584720">
    <property type="protein sequence ID" value="KEQ69831.1"/>
    <property type="molecule type" value="Genomic_DNA"/>
</dbReference>
<evidence type="ECO:0000259" key="6">
    <source>
        <dbReference type="PROSITE" id="PS51685"/>
    </source>
</evidence>
<sequence length="408" mass="46477">MAPQDAQTPVINTYLPKSLTTHLPKTRDDDSWGDAVRSHYSAEENNDKLPLNIQVLEAEREKRKQNYAQIAHDYYELATLNLELAWNPKFHFAPFLDDKQSLREALSAHDHYQFMIMGVKPGMRGLDAGCGVGEPAREYARWADVHITGVTITEYQVYRANLHAEKEGVSDKVEFVWADFCKMPFPDNTFDFVYSQEATVHAPELRDVYVEMCRVLKPGGVMSVGEWCMTDKFDPKNPEHLDVRRRIERGDGIANMKTVKEAISEFEFVGLDVLHMEDHALKGLQSRPWWAPLDGDVSKASNWSDRMLVFCLKPAVWRAWKAWVWFKIKVGLYSKIDGDSTLEALNTQAQAVWGLRDGGKYGSFTPMFQMYGRKPENWVHPQPEKAREAAESVAASAKEIAASKVKST</sequence>
<keyword evidence="5" id="KW-1207">Sterol metabolism</keyword>
<protein>
    <recommendedName>
        <fullName evidence="5">Sterol 24-C-methyltransferase</fullName>
        <ecNumber evidence="5">2.1.1.-</ecNumber>
    </recommendedName>
    <alternativeName>
        <fullName evidence="5">Delta(24)-sterol C-methyltransferase</fullName>
    </alternativeName>
</protein>
<dbReference type="GO" id="GO:0032259">
    <property type="term" value="P:methylation"/>
    <property type="evidence" value="ECO:0007669"/>
    <property type="project" value="UniProtKB-KW"/>
</dbReference>
<dbReference type="PANTHER" id="PTHR44068">
    <property type="entry name" value="ZGC:194242"/>
    <property type="match status" value="1"/>
</dbReference>
<dbReference type="HOGENOM" id="CLU_039068_5_3_1"/>
<evidence type="ECO:0000313" key="7">
    <source>
        <dbReference type="EMBL" id="KEQ69831.1"/>
    </source>
</evidence>
<dbReference type="CDD" id="cd02440">
    <property type="entry name" value="AdoMet_MTases"/>
    <property type="match status" value="1"/>
</dbReference>
<dbReference type="Gene3D" id="3.40.50.150">
    <property type="entry name" value="Vaccinia Virus protein VP39"/>
    <property type="match status" value="1"/>
</dbReference>
<keyword evidence="5" id="KW-0443">Lipid metabolism</keyword>
<organism evidence="7 8">
    <name type="scientific">Aureobasidium namibiae CBS 147.97</name>
    <dbReference type="NCBI Taxonomy" id="1043004"/>
    <lineage>
        <taxon>Eukaryota</taxon>
        <taxon>Fungi</taxon>
        <taxon>Dikarya</taxon>
        <taxon>Ascomycota</taxon>
        <taxon>Pezizomycotina</taxon>
        <taxon>Dothideomycetes</taxon>
        <taxon>Dothideomycetidae</taxon>
        <taxon>Dothideales</taxon>
        <taxon>Saccotheciaceae</taxon>
        <taxon>Aureobasidium</taxon>
    </lineage>
</organism>
<comment type="function">
    <text evidence="5">Catalyzes the transfer of methyl groups from S-adenosyl-methionine to the C-24 of sterols.</text>
</comment>
<proteinExistence type="inferred from homology"/>
<dbReference type="InterPro" id="IPR013216">
    <property type="entry name" value="Methyltransf_11"/>
</dbReference>
<keyword evidence="5" id="KW-0752">Steroid biosynthesis</keyword>
<name>A0A074X5G7_9PEZI</name>
<dbReference type="SUPFAM" id="SSF53335">
    <property type="entry name" value="S-adenosyl-L-methionine-dependent methyltransferases"/>
    <property type="match status" value="1"/>
</dbReference>
<keyword evidence="5" id="KW-0753">Steroid metabolism</keyword>
<dbReference type="PROSITE" id="PS51685">
    <property type="entry name" value="SAM_MT_ERG6_SMT"/>
    <property type="match status" value="1"/>
</dbReference>
<feature type="domain" description="SAM-dependent methyltransferase Erg6/SMT-type" evidence="6">
    <location>
        <begin position="74"/>
        <end position="375"/>
    </location>
</feature>
<reference evidence="7 8" key="1">
    <citation type="journal article" date="2014" name="BMC Genomics">
        <title>Genome sequencing of four Aureobasidium pullulans varieties: biotechnological potential, stress tolerance, and description of new species.</title>
        <authorList>
            <person name="Gostin Ar C."/>
            <person name="Ohm R.A."/>
            <person name="Kogej T."/>
            <person name="Sonjak S."/>
            <person name="Turk M."/>
            <person name="Zajc J."/>
            <person name="Zalar P."/>
            <person name="Grube M."/>
            <person name="Sun H."/>
            <person name="Han J."/>
            <person name="Sharma A."/>
            <person name="Chiniquy J."/>
            <person name="Ngan C.Y."/>
            <person name="Lipzen A."/>
            <person name="Barry K."/>
            <person name="Grigoriev I.V."/>
            <person name="Gunde-Cimerman N."/>
        </authorList>
    </citation>
    <scope>NUCLEOTIDE SEQUENCE [LARGE SCALE GENOMIC DNA]</scope>
    <source>
        <strain evidence="7 8">CBS 147.97</strain>
    </source>
</reference>
<dbReference type="GO" id="GO:0006696">
    <property type="term" value="P:ergosterol biosynthetic process"/>
    <property type="evidence" value="ECO:0007669"/>
    <property type="project" value="TreeGrafter"/>
</dbReference>
<evidence type="ECO:0000256" key="4">
    <source>
        <dbReference type="PROSITE-ProRule" id="PRU01022"/>
    </source>
</evidence>
<dbReference type="Proteomes" id="UP000027730">
    <property type="component" value="Unassembled WGS sequence"/>
</dbReference>
<evidence type="ECO:0000313" key="8">
    <source>
        <dbReference type="Proteomes" id="UP000027730"/>
    </source>
</evidence>
<dbReference type="STRING" id="1043004.A0A074X5G7"/>
<dbReference type="InterPro" id="IPR030384">
    <property type="entry name" value="MeTrfase_SMT"/>
</dbReference>
<evidence type="ECO:0000256" key="1">
    <source>
        <dbReference type="ARBA" id="ARBA00022603"/>
    </source>
</evidence>
<dbReference type="GO" id="GO:0003838">
    <property type="term" value="F:sterol 24-C-methyltransferase activity"/>
    <property type="evidence" value="ECO:0007669"/>
    <property type="project" value="TreeGrafter"/>
</dbReference>
<dbReference type="InterPro" id="IPR029063">
    <property type="entry name" value="SAM-dependent_MTases_sf"/>
</dbReference>
<keyword evidence="3 4" id="KW-0949">S-adenosyl-L-methionine</keyword>
<dbReference type="PANTHER" id="PTHR44068:SF4">
    <property type="entry name" value="S-ADENOSYL-METHIONINE-STEROL-C-METHYLTRANSFERAS (AFU_ORTHOLOGUE AFUA_4G09190)"/>
    <property type="match status" value="1"/>
</dbReference>
<dbReference type="InterPro" id="IPR013705">
    <property type="entry name" value="Sterol_MeTrfase_C"/>
</dbReference>
<comment type="pathway">
    <text evidence="5">Steroid metabolism.</text>
</comment>
<dbReference type="RefSeq" id="XP_013423854.1">
    <property type="nucleotide sequence ID" value="XM_013568400.1"/>
</dbReference>
<dbReference type="Pfam" id="PF08498">
    <property type="entry name" value="Sterol_MT_C"/>
    <property type="match status" value="1"/>
</dbReference>
<dbReference type="InterPro" id="IPR050447">
    <property type="entry name" value="Erg6_SMT_methyltransf"/>
</dbReference>
<dbReference type="Pfam" id="PF08241">
    <property type="entry name" value="Methyltransf_11"/>
    <property type="match status" value="1"/>
</dbReference>
<evidence type="ECO:0000256" key="5">
    <source>
        <dbReference type="RuleBase" id="RU362025"/>
    </source>
</evidence>
<keyword evidence="2 4" id="KW-0808">Transferase</keyword>
<keyword evidence="5" id="KW-0444">Lipid biosynthesis</keyword>
<evidence type="ECO:0000256" key="2">
    <source>
        <dbReference type="ARBA" id="ARBA00022679"/>
    </source>
</evidence>
<dbReference type="OrthoDB" id="540004at2759"/>
<dbReference type="AlphaFoldDB" id="A0A074X5G7"/>
<keyword evidence="5" id="KW-0756">Sterol biosynthesis</keyword>
<comment type="similarity">
    <text evidence="4 5">Belongs to the class I-like SAM-binding methyltransferase superfamily. Erg6/SMT family.</text>
</comment>
<keyword evidence="1 4" id="KW-0489">Methyltransferase</keyword>
<dbReference type="EC" id="2.1.1.-" evidence="5"/>
<evidence type="ECO:0000256" key="3">
    <source>
        <dbReference type="ARBA" id="ARBA00022691"/>
    </source>
</evidence>
<keyword evidence="8" id="KW-1185">Reference proteome</keyword>
<accession>A0A074X5G7</accession>